<dbReference type="PANTHER" id="PTHR46310">
    <property type="entry name" value="AMIDASE 1"/>
    <property type="match status" value="1"/>
</dbReference>
<feature type="non-terminal residue" evidence="3">
    <location>
        <position position="602"/>
    </location>
</feature>
<evidence type="ECO:0000259" key="1">
    <source>
        <dbReference type="Pfam" id="PF01425"/>
    </source>
</evidence>
<feature type="domain" description="Scytalone dehydratase-like protein Arp1 N-terminal" evidence="2">
    <location>
        <begin position="2"/>
        <end position="115"/>
    </location>
</feature>
<evidence type="ECO:0000313" key="4">
    <source>
        <dbReference type="Proteomes" id="UP001175000"/>
    </source>
</evidence>
<comment type="caution">
    <text evidence="3">The sequence shown here is derived from an EMBL/GenBank/DDBJ whole genome shotgun (WGS) entry which is preliminary data.</text>
</comment>
<organism evidence="3 4">
    <name type="scientific">Immersiella caudata</name>
    <dbReference type="NCBI Taxonomy" id="314043"/>
    <lineage>
        <taxon>Eukaryota</taxon>
        <taxon>Fungi</taxon>
        <taxon>Dikarya</taxon>
        <taxon>Ascomycota</taxon>
        <taxon>Pezizomycotina</taxon>
        <taxon>Sordariomycetes</taxon>
        <taxon>Sordariomycetidae</taxon>
        <taxon>Sordariales</taxon>
        <taxon>Lasiosphaeriaceae</taxon>
        <taxon>Immersiella</taxon>
    </lineage>
</organism>
<accession>A0AA39X601</accession>
<dbReference type="PANTHER" id="PTHR46310:SF7">
    <property type="entry name" value="AMIDASE 1"/>
    <property type="match status" value="1"/>
</dbReference>
<dbReference type="SUPFAM" id="SSF75304">
    <property type="entry name" value="Amidase signature (AS) enzymes"/>
    <property type="match status" value="1"/>
</dbReference>
<dbReference type="AlphaFoldDB" id="A0AA39X601"/>
<dbReference type="Proteomes" id="UP001175000">
    <property type="component" value="Unassembled WGS sequence"/>
</dbReference>
<proteinExistence type="predicted"/>
<name>A0AA39X601_9PEZI</name>
<feature type="domain" description="Amidase" evidence="1">
    <location>
        <begin position="162"/>
        <end position="318"/>
    </location>
</feature>
<dbReference type="InterPro" id="IPR058329">
    <property type="entry name" value="Arp1_N"/>
</dbReference>
<dbReference type="InterPro" id="IPR036928">
    <property type="entry name" value="AS_sf"/>
</dbReference>
<reference evidence="3" key="1">
    <citation type="submission" date="2023-06" db="EMBL/GenBank/DDBJ databases">
        <title>Genome-scale phylogeny and comparative genomics of the fungal order Sordariales.</title>
        <authorList>
            <consortium name="Lawrence Berkeley National Laboratory"/>
            <person name="Hensen N."/>
            <person name="Bonometti L."/>
            <person name="Westerberg I."/>
            <person name="Brannstrom I.O."/>
            <person name="Guillou S."/>
            <person name="Cros-Aarteil S."/>
            <person name="Calhoun S."/>
            <person name="Haridas S."/>
            <person name="Kuo A."/>
            <person name="Mondo S."/>
            <person name="Pangilinan J."/>
            <person name="Riley R."/>
            <person name="Labutti K."/>
            <person name="Andreopoulos B."/>
            <person name="Lipzen A."/>
            <person name="Chen C."/>
            <person name="Yanf M."/>
            <person name="Daum C."/>
            <person name="Ng V."/>
            <person name="Clum A."/>
            <person name="Steindorff A."/>
            <person name="Ohm R."/>
            <person name="Martin F."/>
            <person name="Silar P."/>
            <person name="Natvig D."/>
            <person name="Lalanne C."/>
            <person name="Gautier V."/>
            <person name="Ament-Velasquez S.L."/>
            <person name="Kruys A."/>
            <person name="Hutchinson M.I."/>
            <person name="Powell A.J."/>
            <person name="Barry K."/>
            <person name="Miller A.N."/>
            <person name="Grigoriev I.V."/>
            <person name="Debuchy R."/>
            <person name="Gladieux P."/>
            <person name="Thoren M.H."/>
            <person name="Johannesson H."/>
        </authorList>
    </citation>
    <scope>NUCLEOTIDE SEQUENCE</scope>
    <source>
        <strain evidence="3">CBS 606.72</strain>
    </source>
</reference>
<dbReference type="InterPro" id="IPR023631">
    <property type="entry name" value="Amidase_dom"/>
</dbReference>
<evidence type="ECO:0000259" key="2">
    <source>
        <dbReference type="Pfam" id="PF26053"/>
    </source>
</evidence>
<evidence type="ECO:0000313" key="3">
    <source>
        <dbReference type="EMBL" id="KAK0627939.1"/>
    </source>
</evidence>
<dbReference type="Gene3D" id="3.90.1300.10">
    <property type="entry name" value="Amidase signature (AS) domain"/>
    <property type="match status" value="1"/>
</dbReference>
<dbReference type="Pfam" id="PF01425">
    <property type="entry name" value="Amidase"/>
    <property type="match status" value="1"/>
</dbReference>
<keyword evidence="4" id="KW-1185">Reference proteome</keyword>
<feature type="non-terminal residue" evidence="3">
    <location>
        <position position="1"/>
    </location>
</feature>
<dbReference type="EMBL" id="JAULSU010000002">
    <property type="protein sequence ID" value="KAK0627939.1"/>
    <property type="molecule type" value="Genomic_DNA"/>
</dbReference>
<sequence>KVNMSIITASSLAQSTATYAALDDVWSVGFLDDGALLLLTRPGTVLDTSAVVWIGQVGLHYLIVTDTLDTSRCRFEGVTVISISSSSSLDSLPPGPYTVLLDRSTIAIHQAYRLYEDHLDAFLSGVTVVPRSTTHTPVDVVSSSHRHGWIPVPSRLHWIGDERPLAGVRVALKDIFDLEGVQTGAGSRSYAKVYPVANQTAASVQKILDLGAVIIGKTKTSQFAHAGDPWHYIDIHYPWNPRGDGYLTAGSSSSGSAVAVAGYDWVDLAIGSDTRGSIRRPAALVGSYGIRPTWRSMDLTGVVPLAEEMDTAGVLARDPSLFSIAASLWFEDGPAPVNKSFAGGFPKKIVYPADYIWIRNPAAQALFDNFLDALQREFSMTRTTINLTATLHAAVSNSQLTNITALFLQSNILSEYISYTRVGAPLAEAWHTVLPDAGYPPLDPTPRAAFRRSENRTRADYEAAVAVKAMFRKFFLSRVVRPDSETCSDGIMVLDAGTGGLPSYREEALNNLSGATPLVVTLPGGHTTLPGTFLASMAGCPEVSIPLGQVSYRSHISLQEEVLPVNIELIAAPGCDAMLLGLVRRLVDMGVLTAVKTGRAAF</sequence>
<protein>
    <submittedName>
        <fullName evidence="3">Amidase signature domain-containing protein</fullName>
    </submittedName>
</protein>
<dbReference type="Pfam" id="PF26053">
    <property type="entry name" value="DUF8016"/>
    <property type="match status" value="1"/>
</dbReference>
<gene>
    <name evidence="3" type="ORF">B0T14DRAFT_407963</name>
</gene>